<evidence type="ECO:0000313" key="3">
    <source>
        <dbReference type="Proteomes" id="UP000314987"/>
    </source>
</evidence>
<keyword evidence="1" id="KW-1133">Transmembrane helix</keyword>
<feature type="transmembrane region" description="Helical" evidence="1">
    <location>
        <begin position="43"/>
        <end position="63"/>
    </location>
</feature>
<protein>
    <recommendedName>
        <fullName evidence="4">G-protein coupled receptors family 1 profile domain-containing protein</fullName>
    </recommendedName>
</protein>
<dbReference type="GeneTree" id="ENSGT00390000006068"/>
<dbReference type="PANTHER" id="PTHR37680:SF1">
    <property type="entry name" value="C130050O18RIK PROTEIN"/>
    <property type="match status" value="1"/>
</dbReference>
<feature type="transmembrane region" description="Helical" evidence="1">
    <location>
        <begin position="75"/>
        <end position="93"/>
    </location>
</feature>
<dbReference type="Ensembl" id="ENSVURT00010025732.1">
    <property type="protein sequence ID" value="ENSVURP00010022614.1"/>
    <property type="gene ID" value="ENSVURG00010017328.1"/>
</dbReference>
<name>A0A4X2LCI8_VOMUR</name>
<proteinExistence type="predicted"/>
<dbReference type="Proteomes" id="UP000314987">
    <property type="component" value="Unassembled WGS sequence"/>
</dbReference>
<feature type="transmembrane region" description="Helical" evidence="1">
    <location>
        <begin position="200"/>
        <end position="224"/>
    </location>
</feature>
<evidence type="ECO:0000313" key="2">
    <source>
        <dbReference type="Ensembl" id="ENSVURP00010022614.1"/>
    </source>
</evidence>
<accession>A0A4X2LCI8</accession>
<dbReference type="OMA" id="IVLFCES"/>
<keyword evidence="3" id="KW-1185">Reference proteome</keyword>
<evidence type="ECO:0000256" key="1">
    <source>
        <dbReference type="SAM" id="Phobius"/>
    </source>
</evidence>
<keyword evidence="1" id="KW-0472">Membrane</keyword>
<dbReference type="Ensembl" id="ENSVURT00010028850.1">
    <property type="protein sequence ID" value="ENSVURP00010025339.1"/>
    <property type="gene ID" value="ENSVURG00010019409.1"/>
</dbReference>
<feature type="transmembrane region" description="Helical" evidence="1">
    <location>
        <begin position="113"/>
        <end position="134"/>
    </location>
</feature>
<evidence type="ECO:0008006" key="4">
    <source>
        <dbReference type="Google" id="ProtNLM"/>
    </source>
</evidence>
<sequence length="336" mass="38572">GLLALPEKMISHNMTWIKYPSKDFIEIEDIIRSQNIISRFMHIYIALFVPTSLVAGTFNLTTFIKRHTRLEKLDLYLLDLTMTNLLVTLFSFTAITRPDYIPTTNLGCGVLSFFFNICYFNAQYIQIAMLYTFLFQDYLPCLRVVTLIKKPLGNLSLVFACAFSSSLGGVMLLGIAGSLLKSTLCQVDPLTAWPEYEIVKFSLGFGVTLIIEVVFFTLIIGKLVRRATHPQKDNRPIYLVMLTITLIMFACRLFYNIMLLNRSRLKLQRDNGSPRDELIMNIAELVLFGESWASNLAILFLYKPCKLSLKKSLQNLTKQCRREEETHSSMPLERRI</sequence>
<dbReference type="Gene3D" id="1.20.1070.10">
    <property type="entry name" value="Rhodopsin 7-helix transmembrane proteins"/>
    <property type="match status" value="1"/>
</dbReference>
<feature type="transmembrane region" description="Helical" evidence="1">
    <location>
        <begin position="236"/>
        <end position="258"/>
    </location>
</feature>
<reference evidence="3" key="1">
    <citation type="submission" date="2018-12" db="EMBL/GenBank/DDBJ databases">
        <authorList>
            <person name="Yazar S."/>
        </authorList>
    </citation>
    <scope>NUCLEOTIDE SEQUENCE [LARGE SCALE GENOMIC DNA]</scope>
</reference>
<reference evidence="2" key="2">
    <citation type="submission" date="2025-05" db="UniProtKB">
        <authorList>
            <consortium name="Ensembl"/>
        </authorList>
    </citation>
    <scope>IDENTIFICATION</scope>
</reference>
<dbReference type="AlphaFoldDB" id="A0A4X2LCI8"/>
<feature type="transmembrane region" description="Helical" evidence="1">
    <location>
        <begin position="278"/>
        <end position="302"/>
    </location>
</feature>
<dbReference type="PANTHER" id="PTHR37680">
    <property type="entry name" value="C130050O18RIK PROTEIN"/>
    <property type="match status" value="1"/>
</dbReference>
<keyword evidence="1" id="KW-0812">Transmembrane</keyword>
<organism evidence="2 3">
    <name type="scientific">Vombatus ursinus</name>
    <name type="common">Common wombat</name>
    <dbReference type="NCBI Taxonomy" id="29139"/>
    <lineage>
        <taxon>Eukaryota</taxon>
        <taxon>Metazoa</taxon>
        <taxon>Chordata</taxon>
        <taxon>Craniata</taxon>
        <taxon>Vertebrata</taxon>
        <taxon>Euteleostomi</taxon>
        <taxon>Mammalia</taxon>
        <taxon>Metatheria</taxon>
        <taxon>Diprotodontia</taxon>
        <taxon>Vombatidae</taxon>
        <taxon>Vombatus</taxon>
    </lineage>
</organism>
<feature type="transmembrane region" description="Helical" evidence="1">
    <location>
        <begin position="155"/>
        <end position="180"/>
    </location>
</feature>